<dbReference type="Gene3D" id="1.10.1660.10">
    <property type="match status" value="1"/>
</dbReference>
<evidence type="ECO:0000313" key="5">
    <source>
        <dbReference type="EMBL" id="MFB4195150.1"/>
    </source>
</evidence>
<dbReference type="InterPro" id="IPR047057">
    <property type="entry name" value="MerR_fam"/>
</dbReference>
<evidence type="ECO:0000259" key="4">
    <source>
        <dbReference type="PROSITE" id="PS50937"/>
    </source>
</evidence>
<keyword evidence="6" id="KW-1185">Reference proteome</keyword>
<keyword evidence="1" id="KW-0805">Transcription regulation</keyword>
<sequence>MRIGTLAHVAGVTTKTVRFYEQAGLLPEPPRTPSGYRDYPPESADRLVFIRTAQSAGLSLAEIGELLRLSETDRPPPPDTARLISAHLHRIESRIAALTHTRDALRALRAAPGGQGG</sequence>
<evidence type="ECO:0000256" key="2">
    <source>
        <dbReference type="ARBA" id="ARBA00023125"/>
    </source>
</evidence>
<dbReference type="PRINTS" id="PR00040">
    <property type="entry name" value="HTHMERR"/>
</dbReference>
<dbReference type="InterPro" id="IPR015358">
    <property type="entry name" value="Tscrpt_reg_MerR_DNA-bd"/>
</dbReference>
<comment type="caution">
    <text evidence="5">The sequence shown here is derived from an EMBL/GenBank/DDBJ whole genome shotgun (WGS) entry which is preliminary data.</text>
</comment>
<reference evidence="5 6" key="1">
    <citation type="submission" date="2024-09" db="EMBL/GenBank/DDBJ databases">
        <title>Draft genome sequence of multifaceted antimicrobials producing Streptomyces sp. strain FH1.</title>
        <authorList>
            <person name="Hassan F."/>
            <person name="Ali H."/>
            <person name="Hassan N."/>
            <person name="Nawaz A."/>
        </authorList>
    </citation>
    <scope>NUCLEOTIDE SEQUENCE [LARGE SCALE GENOMIC DNA]</scope>
    <source>
        <strain evidence="5 6">FH1</strain>
    </source>
</reference>
<dbReference type="RefSeq" id="WP_375063074.1">
    <property type="nucleotide sequence ID" value="NZ_JBHGBT010000009.1"/>
</dbReference>
<dbReference type="EMBL" id="JBHGBT010000009">
    <property type="protein sequence ID" value="MFB4195150.1"/>
    <property type="molecule type" value="Genomic_DNA"/>
</dbReference>
<feature type="domain" description="HTH merR-type" evidence="4">
    <location>
        <begin position="1"/>
        <end position="69"/>
    </location>
</feature>
<name>A0ABV4ZM08_9ACTN</name>
<evidence type="ECO:0000256" key="3">
    <source>
        <dbReference type="ARBA" id="ARBA00023163"/>
    </source>
</evidence>
<accession>A0ABV4ZM08</accession>
<dbReference type="Pfam" id="PF00376">
    <property type="entry name" value="MerR"/>
    <property type="match status" value="1"/>
</dbReference>
<keyword evidence="2" id="KW-0238">DNA-binding</keyword>
<gene>
    <name evidence="5" type="ORF">ACE11A_12390</name>
</gene>
<dbReference type="Pfam" id="PF09278">
    <property type="entry name" value="MerR-DNA-bind"/>
    <property type="match status" value="1"/>
</dbReference>
<dbReference type="PANTHER" id="PTHR30204:SF92">
    <property type="entry name" value="HTH-TYPE TRANSCRIPTIONAL REGULATOR ZNTR"/>
    <property type="match status" value="1"/>
</dbReference>
<dbReference type="SMART" id="SM00422">
    <property type="entry name" value="HTH_MERR"/>
    <property type="match status" value="1"/>
</dbReference>
<dbReference type="PANTHER" id="PTHR30204">
    <property type="entry name" value="REDOX-CYCLING DRUG-SENSING TRANSCRIPTIONAL ACTIVATOR SOXR"/>
    <property type="match status" value="1"/>
</dbReference>
<dbReference type="Proteomes" id="UP001577267">
    <property type="component" value="Unassembled WGS sequence"/>
</dbReference>
<protein>
    <submittedName>
        <fullName evidence="5">Heavy metal-responsive transcriptional regulator</fullName>
    </submittedName>
</protein>
<dbReference type="InterPro" id="IPR000551">
    <property type="entry name" value="MerR-type_HTH_dom"/>
</dbReference>
<evidence type="ECO:0000256" key="1">
    <source>
        <dbReference type="ARBA" id="ARBA00023015"/>
    </source>
</evidence>
<organism evidence="5 6">
    <name type="scientific">Streptomyces carpaticus</name>
    <dbReference type="NCBI Taxonomy" id="285558"/>
    <lineage>
        <taxon>Bacteria</taxon>
        <taxon>Bacillati</taxon>
        <taxon>Actinomycetota</taxon>
        <taxon>Actinomycetes</taxon>
        <taxon>Kitasatosporales</taxon>
        <taxon>Streptomycetaceae</taxon>
        <taxon>Streptomyces</taxon>
    </lineage>
</organism>
<proteinExistence type="predicted"/>
<dbReference type="InterPro" id="IPR009061">
    <property type="entry name" value="DNA-bd_dom_put_sf"/>
</dbReference>
<dbReference type="SUPFAM" id="SSF46955">
    <property type="entry name" value="Putative DNA-binding domain"/>
    <property type="match status" value="1"/>
</dbReference>
<keyword evidence="3" id="KW-0804">Transcription</keyword>
<dbReference type="PROSITE" id="PS50937">
    <property type="entry name" value="HTH_MERR_2"/>
    <property type="match status" value="1"/>
</dbReference>
<evidence type="ECO:0000313" key="6">
    <source>
        <dbReference type="Proteomes" id="UP001577267"/>
    </source>
</evidence>
<dbReference type="CDD" id="cd04770">
    <property type="entry name" value="HTH_HMRTR"/>
    <property type="match status" value="1"/>
</dbReference>
<dbReference type="PROSITE" id="PS00552">
    <property type="entry name" value="HTH_MERR_1"/>
    <property type="match status" value="1"/>
</dbReference>